<dbReference type="InterPro" id="IPR000073">
    <property type="entry name" value="AB_hydrolase_1"/>
</dbReference>
<dbReference type="AlphaFoldDB" id="A0A1X7RWS2"/>
<accession>A0A1X7RWS2</accession>
<dbReference type="EMBL" id="LT853697">
    <property type="protein sequence ID" value="SMQ51894.1"/>
    <property type="molecule type" value="Genomic_DNA"/>
</dbReference>
<reference evidence="3 4" key="1">
    <citation type="submission" date="2016-06" db="EMBL/GenBank/DDBJ databases">
        <authorList>
            <person name="Kjaerup R.B."/>
            <person name="Dalgaard T.S."/>
            <person name="Juul-Madsen H.R."/>
        </authorList>
    </citation>
    <scope>NUCLEOTIDE SEQUENCE [LARGE SCALE GENOMIC DNA]</scope>
</reference>
<protein>
    <recommendedName>
        <fullName evidence="2">AB hydrolase-1 domain-containing protein</fullName>
    </recommendedName>
</protein>
<evidence type="ECO:0000313" key="3">
    <source>
        <dbReference type="EMBL" id="SMQ51894.1"/>
    </source>
</evidence>
<gene>
    <name evidence="3" type="ORF">ZT3D7_G7047</name>
</gene>
<dbReference type="PANTHER" id="PTHR12277">
    <property type="entry name" value="ALPHA/BETA HYDROLASE DOMAIN-CONTAINING PROTEIN"/>
    <property type="match status" value="1"/>
</dbReference>
<dbReference type="PANTHER" id="PTHR12277:SF81">
    <property type="entry name" value="PROTEIN ABHD13"/>
    <property type="match status" value="1"/>
</dbReference>
<dbReference type="Gene3D" id="3.40.50.1820">
    <property type="entry name" value="alpha/beta hydrolase"/>
    <property type="match status" value="1"/>
</dbReference>
<evidence type="ECO:0000259" key="2">
    <source>
        <dbReference type="Pfam" id="PF12697"/>
    </source>
</evidence>
<keyword evidence="4" id="KW-1185">Reference proteome</keyword>
<dbReference type="Pfam" id="PF12697">
    <property type="entry name" value="Abhydrolase_6"/>
    <property type="match status" value="1"/>
</dbReference>
<sequence>MSKVRKTASGHAARLPSLMGSVTGIVLKAVLIPLGVTVAVYVGILSALIVAPSLQAYVVYLHKVTLTWGKDLNCPEQFGMLRNQAVPFNIETEDGVKLHAWQIVPLGVYERNREAIVDQDLVGPVEDITTTLNFQLLRDDPEARLVLYMHGTSGTLGSTIRPTSYRNIYSSAPDKIYVLTFDYRGYGLSGGVPTEPGLLLDAAAVLKWATDVAGISPDRIVIYGQSLGSAVSVSLINHISTQSPSFPLAGVVISATFSDLSSLTATYRIGGMIPVLSPVAKIPPLFRFFTSRLRDTWLVKDKMAEFVERSKAYHITLIHSEDDSDIPYSHTQTIFWRAVNATRASPMSYKELEAVKAKSRVDLGPGGWFVDWDTQKGSIRLQILKYGEHDWQMTYPATASAVLRAFRSKHPDFATGHT</sequence>
<feature type="domain" description="AB hydrolase-1" evidence="2">
    <location>
        <begin position="148"/>
        <end position="309"/>
    </location>
</feature>
<proteinExistence type="predicted"/>
<keyword evidence="1" id="KW-1133">Transmembrane helix</keyword>
<keyword evidence="1" id="KW-0472">Membrane</keyword>
<dbReference type="Proteomes" id="UP000215127">
    <property type="component" value="Chromosome 6"/>
</dbReference>
<dbReference type="InterPro" id="IPR029058">
    <property type="entry name" value="AB_hydrolase_fold"/>
</dbReference>
<organism evidence="3 4">
    <name type="scientific">Zymoseptoria tritici (strain ST99CH_3D7)</name>
    <dbReference type="NCBI Taxonomy" id="1276538"/>
    <lineage>
        <taxon>Eukaryota</taxon>
        <taxon>Fungi</taxon>
        <taxon>Dikarya</taxon>
        <taxon>Ascomycota</taxon>
        <taxon>Pezizomycotina</taxon>
        <taxon>Dothideomycetes</taxon>
        <taxon>Dothideomycetidae</taxon>
        <taxon>Mycosphaerellales</taxon>
        <taxon>Mycosphaerellaceae</taxon>
        <taxon>Zymoseptoria</taxon>
    </lineage>
</organism>
<keyword evidence="1" id="KW-0812">Transmembrane</keyword>
<evidence type="ECO:0000313" key="4">
    <source>
        <dbReference type="Proteomes" id="UP000215127"/>
    </source>
</evidence>
<evidence type="ECO:0000256" key="1">
    <source>
        <dbReference type="SAM" id="Phobius"/>
    </source>
</evidence>
<name>A0A1X7RWS2_ZYMT9</name>
<dbReference type="STRING" id="1276538.A0A1X7RWS2"/>
<feature type="transmembrane region" description="Helical" evidence="1">
    <location>
        <begin position="38"/>
        <end position="60"/>
    </location>
</feature>
<dbReference type="SUPFAM" id="SSF53474">
    <property type="entry name" value="alpha/beta-Hydrolases"/>
    <property type="match status" value="1"/>
</dbReference>